<feature type="domain" description="Cullin family profile" evidence="4">
    <location>
        <begin position="437"/>
        <end position="649"/>
    </location>
</feature>
<dbReference type="AlphaFoldDB" id="A0AAV8UL06"/>
<dbReference type="SMART" id="SM00884">
    <property type="entry name" value="Cullin_Nedd8"/>
    <property type="match status" value="1"/>
</dbReference>
<dbReference type="SUPFAM" id="SSF46785">
    <property type="entry name" value="Winged helix' DNA-binding domain"/>
    <property type="match status" value="1"/>
</dbReference>
<evidence type="ECO:0000259" key="4">
    <source>
        <dbReference type="PROSITE" id="PS50069"/>
    </source>
</evidence>
<dbReference type="PROSITE" id="PS50069">
    <property type="entry name" value="CULLIN_2"/>
    <property type="match status" value="1"/>
</dbReference>
<dbReference type="Proteomes" id="UP001157974">
    <property type="component" value="Unassembled WGS sequence"/>
</dbReference>
<dbReference type="Gene3D" id="1.20.1310.10">
    <property type="entry name" value="Cullin Repeats"/>
    <property type="match status" value="2"/>
</dbReference>
<keyword evidence="6" id="KW-1185">Reference proteome</keyword>
<dbReference type="InterPro" id="IPR019559">
    <property type="entry name" value="Cullin_neddylation_domain"/>
</dbReference>
<dbReference type="InterPro" id="IPR036317">
    <property type="entry name" value="Cullin_homology_sf"/>
</dbReference>
<dbReference type="Gene3D" id="3.30.230.130">
    <property type="entry name" value="Cullin, Chain C, Domain 2"/>
    <property type="match status" value="1"/>
</dbReference>
<dbReference type="Pfam" id="PF00888">
    <property type="entry name" value="Cullin"/>
    <property type="match status" value="1"/>
</dbReference>
<dbReference type="InterPro" id="IPR036390">
    <property type="entry name" value="WH_DNA-bd_sf"/>
</dbReference>
<dbReference type="InterPro" id="IPR001373">
    <property type="entry name" value="Cullin_N"/>
</dbReference>
<sequence length="769" mass="87720">MGQVQRRVCLGQSFELDEEAKEATNILKDLIHRVSEIIHLSQSEHVRTVGLLTPEDYLRTYAILYNIFSRNSMTNNLGIWKRVLYELDIGVKRICSGFSFGKHDPGLRDLQDCWTRVDLFANCVQRLFPSSMANREIWLVFPLTRPGPFEHSYKAKDFSVDVAVLSLARAYLRKRKLVLEEGVLDLVDSARQGESVNLRMMKLALSLLANTDYNPLKDGEGTTCPIVLNHAAGRRFYHGFRKKFIARRALFYRVRAKELIERSSTSLEILTEVKRIRDSEINLCRSLLLFEFIEDHMRTADEDLAGSFELPICSELISMFQEHRTDELQDAFVLLRRSQNGLAHAKGSIAELAQRDWTAVLDVSSGSSDKNEDQAEHMNHCIERLSRVIFHREQTIMLAAGSSIQTELYETFLEGLSTALRTMPRKGLPIWKCAVLHVHDILSRKDLDVENDDARNRLRTWERILPVLPNKDLFLVDYRRKLVERALSESAQIEDENSALDLLMKSLDSSQVIAMYSMVNDLKKSESITRSWHEQDQSNNLCSLKILSSQNWTLDRQGCEAPGLMGILTLGTLTYLNSELHKRKLTFLPKCSSVTLEAHLGSSFEVVGNALHASILLLFNDRTQLSEETAASKLGCSREELGALTQRLPMIKRQGNQLVLDTDFQGEDAVVECRSADDFFDDGEDAAVPTESLGETLCFRDQTVQAAVMRVMKSWNHLGCEELEAMVVVQLQNWFVPDPSMIKDATAKLQKRDFLRHDQERNTYTYINC</sequence>
<name>A0AAV8UL06_9RHOD</name>
<comment type="caution">
    <text evidence="5">The sequence shown here is derived from an EMBL/GenBank/DDBJ whole genome shotgun (WGS) entry which is preliminary data.</text>
</comment>
<evidence type="ECO:0000256" key="1">
    <source>
        <dbReference type="ARBA" id="ARBA00006019"/>
    </source>
</evidence>
<dbReference type="InterPro" id="IPR016158">
    <property type="entry name" value="Cullin_homology"/>
</dbReference>
<gene>
    <name evidence="5" type="ORF">NDN08_004134</name>
</gene>
<dbReference type="InterPro" id="IPR016159">
    <property type="entry name" value="Cullin_repeat-like_dom_sf"/>
</dbReference>
<evidence type="ECO:0000256" key="2">
    <source>
        <dbReference type="PROSITE-ProRule" id="PRU00330"/>
    </source>
</evidence>
<dbReference type="Gene3D" id="1.10.10.10">
    <property type="entry name" value="Winged helix-like DNA-binding domain superfamily/Winged helix DNA-binding domain"/>
    <property type="match status" value="1"/>
</dbReference>
<proteinExistence type="inferred from homology"/>
<protein>
    <recommendedName>
        <fullName evidence="4">Cullin family profile domain-containing protein</fullName>
    </recommendedName>
</protein>
<comment type="similarity">
    <text evidence="1 2 3">Belongs to the cullin family.</text>
</comment>
<organism evidence="5 6">
    <name type="scientific">Rhodosorus marinus</name>
    <dbReference type="NCBI Taxonomy" id="101924"/>
    <lineage>
        <taxon>Eukaryota</taxon>
        <taxon>Rhodophyta</taxon>
        <taxon>Stylonematophyceae</taxon>
        <taxon>Stylonematales</taxon>
        <taxon>Stylonemataceae</taxon>
        <taxon>Rhodosorus</taxon>
    </lineage>
</organism>
<evidence type="ECO:0000313" key="5">
    <source>
        <dbReference type="EMBL" id="KAJ8901932.1"/>
    </source>
</evidence>
<reference evidence="5 6" key="1">
    <citation type="journal article" date="2023" name="Nat. Commun.">
        <title>Origin of minicircular mitochondrial genomes in red algae.</title>
        <authorList>
            <person name="Lee Y."/>
            <person name="Cho C.H."/>
            <person name="Lee Y.M."/>
            <person name="Park S.I."/>
            <person name="Yang J.H."/>
            <person name="West J.A."/>
            <person name="Bhattacharya D."/>
            <person name="Yoon H.S."/>
        </authorList>
    </citation>
    <scope>NUCLEOTIDE SEQUENCE [LARGE SCALE GENOMIC DNA]</scope>
    <source>
        <strain evidence="5 6">CCMP1338</strain>
        <tissue evidence="5">Whole cell</tissue>
    </source>
</reference>
<accession>A0AAV8UL06</accession>
<dbReference type="SUPFAM" id="SSF75632">
    <property type="entry name" value="Cullin homology domain"/>
    <property type="match status" value="1"/>
</dbReference>
<evidence type="ECO:0000256" key="3">
    <source>
        <dbReference type="RuleBase" id="RU003829"/>
    </source>
</evidence>
<dbReference type="InterPro" id="IPR045093">
    <property type="entry name" value="Cullin"/>
</dbReference>
<dbReference type="GO" id="GO:0006511">
    <property type="term" value="P:ubiquitin-dependent protein catabolic process"/>
    <property type="evidence" value="ECO:0007669"/>
    <property type="project" value="InterPro"/>
</dbReference>
<dbReference type="GO" id="GO:0031625">
    <property type="term" value="F:ubiquitin protein ligase binding"/>
    <property type="evidence" value="ECO:0007669"/>
    <property type="project" value="InterPro"/>
</dbReference>
<evidence type="ECO:0000313" key="6">
    <source>
        <dbReference type="Proteomes" id="UP001157974"/>
    </source>
</evidence>
<dbReference type="SUPFAM" id="SSF74788">
    <property type="entry name" value="Cullin repeat-like"/>
    <property type="match status" value="1"/>
</dbReference>
<dbReference type="InterPro" id="IPR036388">
    <property type="entry name" value="WH-like_DNA-bd_sf"/>
</dbReference>
<dbReference type="PANTHER" id="PTHR11932">
    <property type="entry name" value="CULLIN"/>
    <property type="match status" value="1"/>
</dbReference>
<dbReference type="Pfam" id="PF10557">
    <property type="entry name" value="Cullin_Nedd8"/>
    <property type="match status" value="1"/>
</dbReference>
<dbReference type="EMBL" id="JAMWBK010000010">
    <property type="protein sequence ID" value="KAJ8901932.1"/>
    <property type="molecule type" value="Genomic_DNA"/>
</dbReference>